<dbReference type="RefSeq" id="WP_210026354.1">
    <property type="nucleotide sequence ID" value="NZ_JAGINU010000001.1"/>
</dbReference>
<dbReference type="Proteomes" id="UP001519295">
    <property type="component" value="Unassembled WGS sequence"/>
</dbReference>
<dbReference type="PROSITE" id="PS01244">
    <property type="entry name" value="ACONITASE_2"/>
    <property type="match status" value="1"/>
</dbReference>
<evidence type="ECO:0000256" key="8">
    <source>
        <dbReference type="ARBA" id="ARBA00023004"/>
    </source>
</evidence>
<evidence type="ECO:0000256" key="5">
    <source>
        <dbReference type="ARBA" id="ARBA00022485"/>
    </source>
</evidence>
<dbReference type="NCBIfam" id="TIGR00170">
    <property type="entry name" value="leuC"/>
    <property type="match status" value="1"/>
</dbReference>
<dbReference type="GO" id="GO:0003861">
    <property type="term" value="F:3-isopropylmalate dehydratase activity"/>
    <property type="evidence" value="ECO:0007669"/>
    <property type="project" value="UniProtKB-EC"/>
</dbReference>
<comment type="pathway">
    <text evidence="3 12">Amino-acid biosynthesis; L-leucine biosynthesis; L-leucine from 3-methyl-2-oxobutanoate: step 2/4.</text>
</comment>
<dbReference type="EMBL" id="JAGINU010000001">
    <property type="protein sequence ID" value="MBP2366320.1"/>
    <property type="molecule type" value="Genomic_DNA"/>
</dbReference>
<dbReference type="InterPro" id="IPR033941">
    <property type="entry name" value="IPMI_cat"/>
</dbReference>
<evidence type="ECO:0000256" key="7">
    <source>
        <dbReference type="ARBA" id="ARBA00022723"/>
    </source>
</evidence>
<keyword evidence="8 12" id="KW-0408">Iron</keyword>
<evidence type="ECO:0000256" key="6">
    <source>
        <dbReference type="ARBA" id="ARBA00022605"/>
    </source>
</evidence>
<dbReference type="HAMAP" id="MF_01026">
    <property type="entry name" value="LeuC_type1"/>
    <property type="match status" value="1"/>
</dbReference>
<organism evidence="14 15">
    <name type="scientific">Pseudonocardia parietis</name>
    <dbReference type="NCBI Taxonomy" id="570936"/>
    <lineage>
        <taxon>Bacteria</taxon>
        <taxon>Bacillati</taxon>
        <taxon>Actinomycetota</taxon>
        <taxon>Actinomycetes</taxon>
        <taxon>Pseudonocardiales</taxon>
        <taxon>Pseudonocardiaceae</taxon>
        <taxon>Pseudonocardia</taxon>
    </lineage>
</organism>
<evidence type="ECO:0000256" key="4">
    <source>
        <dbReference type="ARBA" id="ARBA00022430"/>
    </source>
</evidence>
<comment type="cofactor">
    <cofactor evidence="12">
        <name>[4Fe-4S] cluster</name>
        <dbReference type="ChEBI" id="CHEBI:49883"/>
    </cofactor>
    <text evidence="12">Binds 1 [4Fe-4S] cluster per subunit.</text>
</comment>
<evidence type="ECO:0000313" key="15">
    <source>
        <dbReference type="Proteomes" id="UP001519295"/>
    </source>
</evidence>
<dbReference type="SUPFAM" id="SSF53732">
    <property type="entry name" value="Aconitase iron-sulfur domain"/>
    <property type="match status" value="1"/>
</dbReference>
<dbReference type="PANTHER" id="PTHR43822">
    <property type="entry name" value="HOMOACONITASE, MITOCHONDRIAL-RELATED"/>
    <property type="match status" value="1"/>
</dbReference>
<dbReference type="GO" id="GO:0047508">
    <property type="term" value="F:(R)-2-methylmalate dehydratase activity"/>
    <property type="evidence" value="ECO:0007669"/>
    <property type="project" value="UniProtKB-EC"/>
</dbReference>
<evidence type="ECO:0000259" key="13">
    <source>
        <dbReference type="Pfam" id="PF00330"/>
    </source>
</evidence>
<keyword evidence="5 12" id="KW-0004">4Fe-4S</keyword>
<sequence>MSTGTAHPRTLAEKVWDRHLVRKGEGDEPDLLYIDLHLVHEVTSPQAFDGLRLAGREVRRPDLTLATEDHNVPTLDVLAPIADEVSRTQVETLRRNCEEFGVRLYPMNDPEQGIVHVVGPQLGLTQPGTTVVCGDSHTSTHGAFGAMAFGIGTSEVEHVLATQTLPLKPFKTMAINVTSKDGTLRPGVTSKDVILAVIAKIGTGGGQGHVLEYRGNVIENLSMEARMTVCNMSIEAGARAGMIAPDATTFAYLEGRDHAPSGADWDAAVEDWKSLRTDEGAEFDRVVDIDADELTPFVTWGTNPGQGLPLSESVPDPSAIADEAARASVEKSLAYMGLTAGTPLRDVAVDAVFVGSCTNGRIEDLRSVAKVLDGRTIADGVRMLVVPGSMRVRFQAEDEGLDKIFSGAGAEWRSAGCSMCLGMNPDQLAPGERCASTSNRNFEGRQGKGGRTHLVSPLVAAATAVRGTLSSPEDLD</sequence>
<evidence type="ECO:0000313" key="14">
    <source>
        <dbReference type="EMBL" id="MBP2366320.1"/>
    </source>
</evidence>
<keyword evidence="6 12" id="KW-0028">Amino-acid biosynthesis</keyword>
<dbReference type="InterPro" id="IPR015931">
    <property type="entry name" value="Acnase/IPM_dHydase_lsu_aba_1/3"/>
</dbReference>
<dbReference type="PANTHER" id="PTHR43822:SF9">
    <property type="entry name" value="3-ISOPROPYLMALATE DEHYDRATASE"/>
    <property type="match status" value="1"/>
</dbReference>
<dbReference type="Gene3D" id="3.30.499.10">
    <property type="entry name" value="Aconitase, domain 3"/>
    <property type="match status" value="2"/>
</dbReference>
<keyword evidence="15" id="KW-1185">Reference proteome</keyword>
<dbReference type="InterPro" id="IPR018136">
    <property type="entry name" value="Aconitase_4Fe-4S_BS"/>
</dbReference>
<comment type="function">
    <text evidence="2 12">Catalyzes the isomerization between 2-isopropylmalate and 3-isopropylmalate, via the formation of 2-isopropylmaleate.</text>
</comment>
<dbReference type="NCBIfam" id="NF004016">
    <property type="entry name" value="PRK05478.1"/>
    <property type="match status" value="1"/>
</dbReference>
<keyword evidence="9 12" id="KW-0411">Iron-sulfur</keyword>
<feature type="binding site" evidence="12">
    <location>
        <position position="420"/>
    </location>
    <ligand>
        <name>[4Fe-4S] cluster</name>
        <dbReference type="ChEBI" id="CHEBI:49883"/>
    </ligand>
</feature>
<evidence type="ECO:0000256" key="12">
    <source>
        <dbReference type="HAMAP-Rule" id="MF_01026"/>
    </source>
</evidence>
<evidence type="ECO:0000256" key="10">
    <source>
        <dbReference type="ARBA" id="ARBA00023239"/>
    </source>
</evidence>
<comment type="subunit">
    <text evidence="12">Heterodimer of LeuC and LeuD.</text>
</comment>
<dbReference type="Pfam" id="PF00330">
    <property type="entry name" value="Aconitase"/>
    <property type="match status" value="1"/>
</dbReference>
<evidence type="ECO:0000256" key="1">
    <source>
        <dbReference type="ARBA" id="ARBA00000491"/>
    </source>
</evidence>
<dbReference type="InterPro" id="IPR050067">
    <property type="entry name" value="IPM_dehydratase_rel_enz"/>
</dbReference>
<protein>
    <recommendedName>
        <fullName evidence="12">3-isopropylmalate dehydratase large subunit</fullName>
        <ecNumber evidence="12">4.2.1.33</ecNumber>
    </recommendedName>
    <alternativeName>
        <fullName evidence="12">Alpha-IPM isomerase</fullName>
        <shortName evidence="12">IPMI</shortName>
    </alternativeName>
    <alternativeName>
        <fullName evidence="12">Isopropylmalate isomerase</fullName>
    </alternativeName>
</protein>
<dbReference type="NCBIfam" id="NF009116">
    <property type="entry name" value="PRK12466.1"/>
    <property type="match status" value="1"/>
</dbReference>
<dbReference type="PRINTS" id="PR00415">
    <property type="entry name" value="ACONITASE"/>
</dbReference>
<gene>
    <name evidence="12" type="primary">leuC</name>
    <name evidence="14" type="ORF">JOF36_002016</name>
</gene>
<comment type="caution">
    <text evidence="14">The sequence shown here is derived from an EMBL/GenBank/DDBJ whole genome shotgun (WGS) entry which is preliminary data.</text>
</comment>
<reference evidence="14 15" key="1">
    <citation type="submission" date="2021-03" db="EMBL/GenBank/DDBJ databases">
        <title>Sequencing the genomes of 1000 actinobacteria strains.</title>
        <authorList>
            <person name="Klenk H.-P."/>
        </authorList>
    </citation>
    <scope>NUCLEOTIDE SEQUENCE [LARGE SCALE GENOMIC DNA]</scope>
    <source>
        <strain evidence="14 15">DSM 45256</strain>
    </source>
</reference>
<dbReference type="InterPro" id="IPR036008">
    <property type="entry name" value="Aconitase_4Fe-4S_dom"/>
</dbReference>
<keyword evidence="10 12" id="KW-0456">Lyase</keyword>
<dbReference type="CDD" id="cd01583">
    <property type="entry name" value="IPMI"/>
    <property type="match status" value="1"/>
</dbReference>
<evidence type="ECO:0000256" key="2">
    <source>
        <dbReference type="ARBA" id="ARBA00002695"/>
    </source>
</evidence>
<evidence type="ECO:0000256" key="3">
    <source>
        <dbReference type="ARBA" id="ARBA00004729"/>
    </source>
</evidence>
<keyword evidence="4 12" id="KW-0432">Leucine biosynthesis</keyword>
<comment type="catalytic activity">
    <reaction evidence="1 12">
        <text>(2R,3S)-3-isopropylmalate = (2S)-2-isopropylmalate</text>
        <dbReference type="Rhea" id="RHEA:32287"/>
        <dbReference type="ChEBI" id="CHEBI:1178"/>
        <dbReference type="ChEBI" id="CHEBI:35121"/>
        <dbReference type="EC" id="4.2.1.33"/>
    </reaction>
</comment>
<evidence type="ECO:0000256" key="11">
    <source>
        <dbReference type="ARBA" id="ARBA00023304"/>
    </source>
</evidence>
<feature type="domain" description="Aconitase/3-isopropylmalate dehydratase large subunit alpha/beta/alpha" evidence="13">
    <location>
        <begin position="13"/>
        <end position="467"/>
    </location>
</feature>
<dbReference type="InterPro" id="IPR001030">
    <property type="entry name" value="Acoase/IPM_deHydtase_lsu_aba"/>
</dbReference>
<keyword evidence="11 12" id="KW-0100">Branched-chain amino acid biosynthesis</keyword>
<comment type="similarity">
    <text evidence="12">Belongs to the aconitase/IPM isomerase family. LeuC type 1 subfamily.</text>
</comment>
<name>A0ABS4VQW3_9PSEU</name>
<accession>A0ABS4VQW3</accession>
<feature type="binding site" evidence="12">
    <location>
        <position position="417"/>
    </location>
    <ligand>
        <name>[4Fe-4S] cluster</name>
        <dbReference type="ChEBI" id="CHEBI:49883"/>
    </ligand>
</feature>
<proteinExistence type="inferred from homology"/>
<feature type="binding site" evidence="12">
    <location>
        <position position="357"/>
    </location>
    <ligand>
        <name>[4Fe-4S] cluster</name>
        <dbReference type="ChEBI" id="CHEBI:49883"/>
    </ligand>
</feature>
<evidence type="ECO:0000256" key="9">
    <source>
        <dbReference type="ARBA" id="ARBA00023014"/>
    </source>
</evidence>
<dbReference type="InterPro" id="IPR004430">
    <property type="entry name" value="3-IsopropMal_deHydase_lsu"/>
</dbReference>
<keyword evidence="7 12" id="KW-0479">Metal-binding</keyword>
<dbReference type="PROSITE" id="PS00450">
    <property type="entry name" value="ACONITASE_1"/>
    <property type="match status" value="1"/>
</dbReference>
<dbReference type="EC" id="4.2.1.33" evidence="12"/>